<dbReference type="Proteomes" id="UP000182321">
    <property type="component" value="Unassembled WGS sequence"/>
</dbReference>
<name>A0A1H7M0A9_9FIRM</name>
<dbReference type="PANTHER" id="PTHR13604">
    <property type="entry name" value="DC12-RELATED"/>
    <property type="match status" value="1"/>
</dbReference>
<reference evidence="10" key="1">
    <citation type="submission" date="2016-10" db="EMBL/GenBank/DDBJ databases">
        <authorList>
            <person name="Varghese N."/>
        </authorList>
    </citation>
    <scope>NUCLEOTIDE SEQUENCE [LARGE SCALE GENOMIC DNA]</scope>
    <source>
        <strain evidence="10">ACV-9</strain>
    </source>
</reference>
<dbReference type="GO" id="GO:0008233">
    <property type="term" value="F:peptidase activity"/>
    <property type="evidence" value="ECO:0007669"/>
    <property type="project" value="UniProtKB-KW"/>
</dbReference>
<sequence>MCTRYALEKSLTGLKDIIEIAERSSLTTKFIDTHAKPLITDGEVRPTDIVPVIAPNSKGARSVFPMQWGFIGRDNKRSIFNARYETASIKPTFKEAWRTHRCIIPASYYFEWEHFRSLDGRVKTGDKYAIQPNGSTITWLCGLYNIENGYPVFVILTKEPTENLKQIHDRMPLMLPENKIDEWINPSSSPEELIPYALSDVVAEKILLSRY</sequence>
<evidence type="ECO:0000256" key="3">
    <source>
        <dbReference type="ARBA" id="ARBA00022763"/>
    </source>
</evidence>
<accession>A0A1H7M0A9</accession>
<dbReference type="EC" id="3.4.-.-" evidence="8"/>
<dbReference type="EMBL" id="FNZX01000019">
    <property type="protein sequence ID" value="SEL04624.1"/>
    <property type="molecule type" value="Genomic_DNA"/>
</dbReference>
<comment type="similarity">
    <text evidence="1 8">Belongs to the SOS response-associated peptidase family.</text>
</comment>
<dbReference type="InterPro" id="IPR036590">
    <property type="entry name" value="SRAP-like"/>
</dbReference>
<keyword evidence="3" id="KW-0227">DNA damage</keyword>
<dbReference type="Pfam" id="PF02586">
    <property type="entry name" value="SRAP"/>
    <property type="match status" value="1"/>
</dbReference>
<proteinExistence type="inferred from homology"/>
<dbReference type="RefSeq" id="WP_074792210.1">
    <property type="nucleotide sequence ID" value="NZ_FNZX01000019.1"/>
</dbReference>
<dbReference type="GO" id="GO:0016829">
    <property type="term" value="F:lyase activity"/>
    <property type="evidence" value="ECO:0007669"/>
    <property type="project" value="UniProtKB-KW"/>
</dbReference>
<protein>
    <recommendedName>
        <fullName evidence="8">Abasic site processing protein</fullName>
        <ecNumber evidence="8">3.4.-.-</ecNumber>
    </recommendedName>
</protein>
<dbReference type="Gene3D" id="3.90.1680.10">
    <property type="entry name" value="SOS response associated peptidase-like"/>
    <property type="match status" value="1"/>
</dbReference>
<evidence type="ECO:0000256" key="1">
    <source>
        <dbReference type="ARBA" id="ARBA00008136"/>
    </source>
</evidence>
<dbReference type="PANTHER" id="PTHR13604:SF0">
    <property type="entry name" value="ABASIC SITE PROCESSING PROTEIN HMCES"/>
    <property type="match status" value="1"/>
</dbReference>
<keyword evidence="5" id="KW-0190">Covalent protein-DNA linkage</keyword>
<dbReference type="GO" id="GO:0006508">
    <property type="term" value="P:proteolysis"/>
    <property type="evidence" value="ECO:0007669"/>
    <property type="project" value="UniProtKB-KW"/>
</dbReference>
<dbReference type="InterPro" id="IPR003738">
    <property type="entry name" value="SRAP"/>
</dbReference>
<evidence type="ECO:0000313" key="9">
    <source>
        <dbReference type="EMBL" id="SEL04624.1"/>
    </source>
</evidence>
<evidence type="ECO:0000256" key="7">
    <source>
        <dbReference type="ARBA" id="ARBA00023239"/>
    </source>
</evidence>
<evidence type="ECO:0000256" key="6">
    <source>
        <dbReference type="ARBA" id="ARBA00023125"/>
    </source>
</evidence>
<evidence type="ECO:0000256" key="2">
    <source>
        <dbReference type="ARBA" id="ARBA00022670"/>
    </source>
</evidence>
<gene>
    <name evidence="9" type="ORF">SAMN02910377_02509</name>
</gene>
<dbReference type="AlphaFoldDB" id="A0A1H7M0A9"/>
<evidence type="ECO:0000256" key="4">
    <source>
        <dbReference type="ARBA" id="ARBA00022801"/>
    </source>
</evidence>
<dbReference type="SUPFAM" id="SSF143081">
    <property type="entry name" value="BB1717-like"/>
    <property type="match status" value="1"/>
</dbReference>
<dbReference type="GO" id="GO:0003697">
    <property type="term" value="F:single-stranded DNA binding"/>
    <property type="evidence" value="ECO:0007669"/>
    <property type="project" value="InterPro"/>
</dbReference>
<dbReference type="GO" id="GO:0106300">
    <property type="term" value="P:protein-DNA covalent cross-linking repair"/>
    <property type="evidence" value="ECO:0007669"/>
    <property type="project" value="InterPro"/>
</dbReference>
<evidence type="ECO:0000256" key="8">
    <source>
        <dbReference type="RuleBase" id="RU364100"/>
    </source>
</evidence>
<keyword evidence="6" id="KW-0238">DNA-binding</keyword>
<evidence type="ECO:0000256" key="5">
    <source>
        <dbReference type="ARBA" id="ARBA00023124"/>
    </source>
</evidence>
<keyword evidence="2 8" id="KW-0645">Protease</keyword>
<keyword evidence="10" id="KW-1185">Reference proteome</keyword>
<organism evidence="9 10">
    <name type="scientific">Pseudobutyrivibrio ruminis</name>
    <dbReference type="NCBI Taxonomy" id="46206"/>
    <lineage>
        <taxon>Bacteria</taxon>
        <taxon>Bacillati</taxon>
        <taxon>Bacillota</taxon>
        <taxon>Clostridia</taxon>
        <taxon>Lachnospirales</taxon>
        <taxon>Lachnospiraceae</taxon>
        <taxon>Pseudobutyrivibrio</taxon>
    </lineage>
</organism>
<keyword evidence="7" id="KW-0456">Lyase</keyword>
<evidence type="ECO:0000313" key="10">
    <source>
        <dbReference type="Proteomes" id="UP000182321"/>
    </source>
</evidence>
<keyword evidence="4 8" id="KW-0378">Hydrolase</keyword>